<dbReference type="AlphaFoldDB" id="A0A328D3H3"/>
<protein>
    <submittedName>
        <fullName evidence="2">Uncharacterized protein</fullName>
    </submittedName>
</protein>
<keyword evidence="3" id="KW-1185">Reference proteome</keyword>
<dbReference type="Proteomes" id="UP000249390">
    <property type="component" value="Unassembled WGS sequence"/>
</dbReference>
<proteinExistence type="predicted"/>
<evidence type="ECO:0000313" key="3">
    <source>
        <dbReference type="Proteomes" id="UP000249390"/>
    </source>
</evidence>
<comment type="caution">
    <text evidence="2">The sequence shown here is derived from an EMBL/GenBank/DDBJ whole genome shotgun (WGS) entry which is preliminary data.</text>
</comment>
<gene>
    <name evidence="2" type="ORF">DM860_008176</name>
</gene>
<feature type="region of interest" description="Disordered" evidence="1">
    <location>
        <begin position="1"/>
        <end position="28"/>
    </location>
</feature>
<evidence type="ECO:0000256" key="1">
    <source>
        <dbReference type="SAM" id="MobiDB-lite"/>
    </source>
</evidence>
<reference evidence="2 3" key="1">
    <citation type="submission" date="2018-06" db="EMBL/GenBank/DDBJ databases">
        <title>The Genome of Cuscuta australis (Dodder) Provides Insight into the Evolution of Plant Parasitism.</title>
        <authorList>
            <person name="Liu H."/>
        </authorList>
    </citation>
    <scope>NUCLEOTIDE SEQUENCE [LARGE SCALE GENOMIC DNA]</scope>
    <source>
        <strain evidence="3">cv. Yunnan</strain>
        <tissue evidence="2">Vines</tissue>
    </source>
</reference>
<sequence length="145" mass="16431">MHRQETIPFRPSKRSKGSSPNDPFIESQESDAHCYINLNDEEEDDEVYVHCARCVETDETKSVKGKGERQGENRFGFKGRQQSISPLSLSLSLSPIGAGHKWTEALAIINAGAPTKYIGRRGMFLLAYKPDKIVYHELFIQIVYQ</sequence>
<organism evidence="2 3">
    <name type="scientific">Cuscuta australis</name>
    <dbReference type="NCBI Taxonomy" id="267555"/>
    <lineage>
        <taxon>Eukaryota</taxon>
        <taxon>Viridiplantae</taxon>
        <taxon>Streptophyta</taxon>
        <taxon>Embryophyta</taxon>
        <taxon>Tracheophyta</taxon>
        <taxon>Spermatophyta</taxon>
        <taxon>Magnoliopsida</taxon>
        <taxon>eudicotyledons</taxon>
        <taxon>Gunneridae</taxon>
        <taxon>Pentapetalae</taxon>
        <taxon>asterids</taxon>
        <taxon>lamiids</taxon>
        <taxon>Solanales</taxon>
        <taxon>Convolvulaceae</taxon>
        <taxon>Cuscuteae</taxon>
        <taxon>Cuscuta</taxon>
        <taxon>Cuscuta subgen. Grammica</taxon>
        <taxon>Cuscuta sect. Cleistogrammica</taxon>
    </lineage>
</organism>
<evidence type="ECO:0000313" key="2">
    <source>
        <dbReference type="EMBL" id="RAL40036.1"/>
    </source>
</evidence>
<name>A0A328D3H3_9ASTE</name>
<dbReference type="EMBL" id="NQVE01000195">
    <property type="protein sequence ID" value="RAL40036.1"/>
    <property type="molecule type" value="Genomic_DNA"/>
</dbReference>
<accession>A0A328D3H3</accession>